<dbReference type="EMBL" id="JBHLWI010000053">
    <property type="protein sequence ID" value="MFC0264422.1"/>
    <property type="molecule type" value="Genomic_DNA"/>
</dbReference>
<dbReference type="InterPro" id="IPR034660">
    <property type="entry name" value="DinB/YfiT-like"/>
</dbReference>
<gene>
    <name evidence="2" type="ORF">ACFFIP_17175</name>
</gene>
<proteinExistence type="predicted"/>
<dbReference type="InterPro" id="IPR024775">
    <property type="entry name" value="DinB-like"/>
</dbReference>
<comment type="caution">
    <text evidence="2">The sequence shown here is derived from an EMBL/GenBank/DDBJ whole genome shotgun (WGS) entry which is preliminary data.</text>
</comment>
<protein>
    <submittedName>
        <fullName evidence="2">DinB family protein</fullName>
    </submittedName>
</protein>
<name>A0ABV6FX94_9BACT</name>
<dbReference type="Gene3D" id="1.20.120.450">
    <property type="entry name" value="dinb family like domain"/>
    <property type="match status" value="1"/>
</dbReference>
<evidence type="ECO:0000313" key="3">
    <source>
        <dbReference type="Proteomes" id="UP001589797"/>
    </source>
</evidence>
<reference evidence="2 3" key="1">
    <citation type="submission" date="2024-09" db="EMBL/GenBank/DDBJ databases">
        <authorList>
            <person name="Sun Q."/>
            <person name="Mori K."/>
        </authorList>
    </citation>
    <scope>NUCLEOTIDE SEQUENCE [LARGE SCALE GENOMIC DNA]</scope>
    <source>
        <strain evidence="2 3">CCM 7650</strain>
    </source>
</reference>
<accession>A0ABV6FX94</accession>
<feature type="domain" description="DinB-like" evidence="1">
    <location>
        <begin position="18"/>
        <end position="174"/>
    </location>
</feature>
<organism evidence="2 3">
    <name type="scientific">Fontibacter flavus</name>
    <dbReference type="NCBI Taxonomy" id="654838"/>
    <lineage>
        <taxon>Bacteria</taxon>
        <taxon>Pseudomonadati</taxon>
        <taxon>Bacteroidota</taxon>
        <taxon>Cytophagia</taxon>
        <taxon>Cytophagales</taxon>
        <taxon>Cyclobacteriaceae</taxon>
        <taxon>Fontibacter</taxon>
    </lineage>
</organism>
<dbReference type="SUPFAM" id="SSF109854">
    <property type="entry name" value="DinB/YfiT-like putative metalloenzymes"/>
    <property type="match status" value="1"/>
</dbReference>
<evidence type="ECO:0000259" key="1">
    <source>
        <dbReference type="Pfam" id="PF12867"/>
    </source>
</evidence>
<evidence type="ECO:0000313" key="2">
    <source>
        <dbReference type="EMBL" id="MFC0264422.1"/>
    </source>
</evidence>
<dbReference type="Pfam" id="PF12867">
    <property type="entry name" value="DinB_2"/>
    <property type="match status" value="1"/>
</dbReference>
<dbReference type="Proteomes" id="UP001589797">
    <property type="component" value="Unassembled WGS sequence"/>
</dbReference>
<dbReference type="RefSeq" id="WP_382388969.1">
    <property type="nucleotide sequence ID" value="NZ_JBHLWI010000053.1"/>
</dbReference>
<keyword evidence="3" id="KW-1185">Reference proteome</keyword>
<sequence length="185" mass="21329">MDIKPKQWINELDKLSGDIRDSFGNLDKEILFLKPDSKSWSIAEILEHLITVNSSYFPIFKQLIDNTFVGAFIGKFSFFTKLFGNMIYQSVSDGGKKKIRTFPLWEPKIKEGEADIIKNFLAHQEDLKNWIKELGPYIEKEAIIHSPANKLIVYSLPQALDIIIAHEKRHLEQAKNVLEKIKPST</sequence>